<evidence type="ECO:0000313" key="1">
    <source>
        <dbReference type="EMBL" id="SFK73767.1"/>
    </source>
</evidence>
<dbReference type="STRING" id="52441.SAMN05216302_10146"/>
<sequence length="416" mass="47811">MKKLQKMHLSIRILIRVLAVLFLFKLPVVLAQSFDYSGQVALEVRGFPEESLWPGQVEGAQFSSFLEPEFRWRNADRDSLLKFTPFIRVDAADDKRTHFDIREANWRKIAGDWEFLIGATRIFWGVTESRHLVSIINQIDYVEDIDEEDFLGQPMVQIGRQSDFGRFDIFLMTGFRERTFPGRDGRIRTPLPVKTGDAVYGNSAEQWHPDVALRYSHFFGDFDLGLHVFRGINREPSFVLSSDNQSFTPHYNLITQAGIDLQFTRDAWLWKFEGIVREGQGDTFAAVVAGVEYTFFQVAESDIDLGIIVEGLYDGRDKLNFNNIRDKQIFPTIFDKDIFLGARLAFNDVQDSSVLVGFVTDIEDGPATMRVEAERRLGEDLKIELIGQAFFEEAPKNPASFFMQDSFVTLRLSKFF</sequence>
<evidence type="ECO:0008006" key="3">
    <source>
        <dbReference type="Google" id="ProtNLM"/>
    </source>
</evidence>
<evidence type="ECO:0000313" key="2">
    <source>
        <dbReference type="Proteomes" id="UP000199533"/>
    </source>
</evidence>
<dbReference type="Proteomes" id="UP000199533">
    <property type="component" value="Unassembled WGS sequence"/>
</dbReference>
<dbReference type="AlphaFoldDB" id="A0A1I4C022"/>
<accession>A0A1I4C022</accession>
<protein>
    <recommendedName>
        <fullName evidence="3">Alginate export domain-containing protein</fullName>
    </recommendedName>
</protein>
<dbReference type="RefSeq" id="WP_090699645.1">
    <property type="nucleotide sequence ID" value="NZ_FOSP01000014.1"/>
</dbReference>
<proteinExistence type="predicted"/>
<organism evidence="1 2">
    <name type="scientific">Nitrosomonas aestuarii</name>
    <dbReference type="NCBI Taxonomy" id="52441"/>
    <lineage>
        <taxon>Bacteria</taxon>
        <taxon>Pseudomonadati</taxon>
        <taxon>Pseudomonadota</taxon>
        <taxon>Betaproteobacteria</taxon>
        <taxon>Nitrosomonadales</taxon>
        <taxon>Nitrosomonadaceae</taxon>
        <taxon>Nitrosomonas</taxon>
    </lineage>
</organism>
<name>A0A1I4C022_9PROT</name>
<dbReference type="EMBL" id="FOSP01000014">
    <property type="protein sequence ID" value="SFK73767.1"/>
    <property type="molecule type" value="Genomic_DNA"/>
</dbReference>
<gene>
    <name evidence="1" type="ORF">SAMN05216302_10146</name>
</gene>
<reference evidence="2" key="1">
    <citation type="submission" date="2016-10" db="EMBL/GenBank/DDBJ databases">
        <authorList>
            <person name="Varghese N."/>
            <person name="Submissions S."/>
        </authorList>
    </citation>
    <scope>NUCLEOTIDE SEQUENCE [LARGE SCALE GENOMIC DNA]</scope>
    <source>
        <strain evidence="2">Nm69</strain>
    </source>
</reference>
<keyword evidence="2" id="KW-1185">Reference proteome</keyword>
<dbReference type="OrthoDB" id="5298707at2"/>